<dbReference type="Proteomes" id="UP001241747">
    <property type="component" value="Unassembled WGS sequence"/>
</dbReference>
<dbReference type="Gene3D" id="1.10.287.950">
    <property type="entry name" value="Methyl-accepting chemotaxis protein"/>
    <property type="match status" value="1"/>
</dbReference>
<evidence type="ECO:0000256" key="2">
    <source>
        <dbReference type="ARBA" id="ARBA00029447"/>
    </source>
</evidence>
<dbReference type="PANTHER" id="PTHR32089">
    <property type="entry name" value="METHYL-ACCEPTING CHEMOTAXIS PROTEIN MCPB"/>
    <property type="match status" value="1"/>
</dbReference>
<dbReference type="SUPFAM" id="SSF58104">
    <property type="entry name" value="Methyl-accepting chemotaxis protein (MCP) signaling domain"/>
    <property type="match status" value="1"/>
</dbReference>
<evidence type="ECO:0000313" key="6">
    <source>
        <dbReference type="EMBL" id="MDQ0503768.1"/>
    </source>
</evidence>
<comment type="similarity">
    <text evidence="2">Belongs to the methyl-accepting chemotaxis (MCP) protein family.</text>
</comment>
<dbReference type="PANTHER" id="PTHR32089:SF112">
    <property type="entry name" value="LYSOZYME-LIKE PROTEIN-RELATED"/>
    <property type="match status" value="1"/>
</dbReference>
<evidence type="ECO:0000313" key="7">
    <source>
        <dbReference type="Proteomes" id="UP001241747"/>
    </source>
</evidence>
<reference evidence="6 7" key="1">
    <citation type="submission" date="2023-07" db="EMBL/GenBank/DDBJ databases">
        <title>Genomic Encyclopedia of Type Strains, Phase IV (KMG-IV): sequencing the most valuable type-strain genomes for metagenomic binning, comparative biology and taxonomic classification.</title>
        <authorList>
            <person name="Goeker M."/>
        </authorList>
    </citation>
    <scope>NUCLEOTIDE SEQUENCE [LARGE SCALE GENOMIC DNA]</scope>
    <source>
        <strain evidence="6 7">DSM 3770</strain>
    </source>
</reference>
<dbReference type="InterPro" id="IPR004089">
    <property type="entry name" value="MCPsignal_dom"/>
</dbReference>
<keyword evidence="7" id="KW-1185">Reference proteome</keyword>
<dbReference type="SMART" id="SM00283">
    <property type="entry name" value="MA"/>
    <property type="match status" value="1"/>
</dbReference>
<dbReference type="SMART" id="SM00304">
    <property type="entry name" value="HAMP"/>
    <property type="match status" value="2"/>
</dbReference>
<dbReference type="InterPro" id="IPR004090">
    <property type="entry name" value="Chemotax_Me-accpt_rcpt"/>
</dbReference>
<keyword evidence="1 3" id="KW-0807">Transducer</keyword>
<dbReference type="InterPro" id="IPR003660">
    <property type="entry name" value="HAMP_dom"/>
</dbReference>
<dbReference type="PROSITE" id="PS50111">
    <property type="entry name" value="CHEMOTAXIS_TRANSDUC_2"/>
    <property type="match status" value="1"/>
</dbReference>
<feature type="domain" description="HAMP" evidence="5">
    <location>
        <begin position="16"/>
        <end position="69"/>
    </location>
</feature>
<accession>A0ABU0L9F0</accession>
<evidence type="ECO:0000256" key="1">
    <source>
        <dbReference type="ARBA" id="ARBA00023224"/>
    </source>
</evidence>
<dbReference type="EMBL" id="JAUSVY010000001">
    <property type="protein sequence ID" value="MDQ0503768.1"/>
    <property type="molecule type" value="Genomic_DNA"/>
</dbReference>
<gene>
    <name evidence="6" type="ORF">QOZ94_000538</name>
</gene>
<name>A0ABU0L9F0_XANAG</name>
<evidence type="ECO:0000259" key="4">
    <source>
        <dbReference type="PROSITE" id="PS50111"/>
    </source>
</evidence>
<organism evidence="6 7">
    <name type="scientific">Xanthobacter agilis</name>
    <dbReference type="NCBI Taxonomy" id="47492"/>
    <lineage>
        <taxon>Bacteria</taxon>
        <taxon>Pseudomonadati</taxon>
        <taxon>Pseudomonadota</taxon>
        <taxon>Alphaproteobacteria</taxon>
        <taxon>Hyphomicrobiales</taxon>
        <taxon>Xanthobacteraceae</taxon>
        <taxon>Xanthobacter</taxon>
    </lineage>
</organism>
<dbReference type="PRINTS" id="PR00260">
    <property type="entry name" value="CHEMTRNSDUCR"/>
</dbReference>
<dbReference type="PROSITE" id="PS50885">
    <property type="entry name" value="HAMP"/>
    <property type="match status" value="1"/>
</dbReference>
<dbReference type="Gene3D" id="1.10.8.500">
    <property type="entry name" value="HAMP domain in histidine kinase"/>
    <property type="match status" value="1"/>
</dbReference>
<dbReference type="CDD" id="cd06225">
    <property type="entry name" value="HAMP"/>
    <property type="match status" value="1"/>
</dbReference>
<evidence type="ECO:0000256" key="3">
    <source>
        <dbReference type="PROSITE-ProRule" id="PRU00284"/>
    </source>
</evidence>
<proteinExistence type="inferred from homology"/>
<sequence length="365" mass="37827">MLGIAIGSVIVCILILTIVPPLRRIVDITSALQRGQTDFTIPYQSRKDEIGDLARSFEILREGLIKTARLEATNRAEADAKIAHGNRIATLARDFEAVITRVVKSLTGAATELQTSAASMLATSQQTQQRSNVVASASQDASANVQAVAGATEEMTVSSREIGRQVSTASDMAAAAVDEANRTGTVVDRLAKDAEKIGSVVELIREITEQTNLLALNATIEAARAGDAGKGFAVVASEVKSLAGQTAKATEDISAQIADIQSATSSTVAAIRGISRSIADISETAAAVANSAQQQVTATVEISDNVQQAAIGTGEISRNIAGVADAIDQTSAVAGSVLSSANRLAGEADNLQKEVSQFLRALNQA</sequence>
<protein>
    <submittedName>
        <fullName evidence="6">Methyl-accepting chemotaxis protein</fullName>
    </submittedName>
</protein>
<dbReference type="Pfam" id="PF00015">
    <property type="entry name" value="MCPsignal"/>
    <property type="match status" value="1"/>
</dbReference>
<feature type="domain" description="Methyl-accepting transducer" evidence="4">
    <location>
        <begin position="109"/>
        <end position="345"/>
    </location>
</feature>
<evidence type="ECO:0000259" key="5">
    <source>
        <dbReference type="PROSITE" id="PS50885"/>
    </source>
</evidence>
<dbReference type="Pfam" id="PF00672">
    <property type="entry name" value="HAMP"/>
    <property type="match status" value="1"/>
</dbReference>
<dbReference type="RefSeq" id="WP_237344911.1">
    <property type="nucleotide sequence ID" value="NZ_JABWGX010000006.1"/>
</dbReference>
<comment type="caution">
    <text evidence="6">The sequence shown here is derived from an EMBL/GenBank/DDBJ whole genome shotgun (WGS) entry which is preliminary data.</text>
</comment>